<dbReference type="EMBL" id="MIGC01000562">
    <property type="protein sequence ID" value="PHJ24711.1"/>
    <property type="molecule type" value="Genomic_DNA"/>
</dbReference>
<organism evidence="5 6">
    <name type="scientific">Cystoisospora suis</name>
    <dbReference type="NCBI Taxonomy" id="483139"/>
    <lineage>
        <taxon>Eukaryota</taxon>
        <taxon>Sar</taxon>
        <taxon>Alveolata</taxon>
        <taxon>Apicomplexa</taxon>
        <taxon>Conoidasida</taxon>
        <taxon>Coccidia</taxon>
        <taxon>Eucoccidiorida</taxon>
        <taxon>Eimeriorina</taxon>
        <taxon>Sarcocystidae</taxon>
        <taxon>Cystoisospora</taxon>
    </lineage>
</organism>
<feature type="compositionally biased region" description="Low complexity" evidence="3">
    <location>
        <begin position="10"/>
        <end position="24"/>
    </location>
</feature>
<protein>
    <submittedName>
        <fullName evidence="5">Dead deah box helicase domain-containing protein</fullName>
    </submittedName>
</protein>
<sequence length="652" mass="73826">MRGSGGGGISSSSRRAAAGESYSRYSRDSHYRREADEDKYTSPSSSSSSTSADPLDKKFLKPTKEQLLAEEHEKRSSSSSSSSASSGGIDPSLKKDVDRLERDDSTSSSSGTGGAGGGGEGGLLDDDLFSGDVKAVSMIEKDELEVPLRKLNWFAALLPQTRGELLTELGGSYLFLLHGDSLILHLLRKTKYVDFAVEQGLQPLVYVHLIERQLSALQSAGAHFHLVFFNLFQYVQTSGTLEASSDSIPLAYSLIREQLLLHLAASTSSSSKEGNAMRSDEKEEKKKDGEDLRSSPHDEDSGKKKVRTSSVTYTILDDWFADDWTNLIKCMHPTFLLIDDIHFDRKEEEEEEYLHSINDEEDEEEEEEEEEESQFDQIWRDSLNVTQTGSLPREVELLHEEAKKKMKKRGRAWVSSLLQSLILSSCSLNLHVALMQGAMYKKTKVFCLAISPTSGVALWNQLEKKRLDEEEERKRKNIQDRKDDGEGESVRKDERSDDKEERKQNEEKDKEKEETPRQMIRRSLHLYEQLLLPLEVLKKKKKDGEEKEEKEAEEEEEEEEEKKDRENLVQLMRNLSAAVGGGKNASSSSPALLRYLLAHRFCYFLKTVAEEEEGEEEEEEESEGRQQLNQFIAIGKMLIMAAMCMEELSLQE</sequence>
<feature type="region of interest" description="Disordered" evidence="3">
    <location>
        <begin position="1"/>
        <end position="121"/>
    </location>
</feature>
<feature type="domain" description="ATP-dependent RNA helicase DDX60 PIN-like" evidence="4">
    <location>
        <begin position="165"/>
        <end position="237"/>
    </location>
</feature>
<dbReference type="GO" id="GO:0005737">
    <property type="term" value="C:cytoplasm"/>
    <property type="evidence" value="ECO:0007669"/>
    <property type="project" value="TreeGrafter"/>
</dbReference>
<feature type="compositionally biased region" description="Basic and acidic residues" evidence="3">
    <location>
        <begin position="92"/>
        <end position="105"/>
    </location>
</feature>
<evidence type="ECO:0000256" key="2">
    <source>
        <dbReference type="ARBA" id="ARBA00022806"/>
    </source>
</evidence>
<keyword evidence="2 5" id="KW-0547">Nucleotide-binding</keyword>
<feature type="compositionally biased region" description="Low complexity" evidence="3">
    <location>
        <begin position="77"/>
        <end position="86"/>
    </location>
</feature>
<accession>A0A2C6KKY9</accession>
<feature type="compositionally biased region" description="Basic and acidic residues" evidence="3">
    <location>
        <begin position="25"/>
        <end position="40"/>
    </location>
</feature>
<dbReference type="PANTHER" id="PTHR44533">
    <property type="entry name" value="DEAD/H RNA HELICASE, PUTATIVE-RELATED"/>
    <property type="match status" value="1"/>
</dbReference>
<dbReference type="GeneID" id="94424854"/>
<feature type="compositionally biased region" description="Basic and acidic residues" evidence="3">
    <location>
        <begin position="54"/>
        <end position="76"/>
    </location>
</feature>
<evidence type="ECO:0000313" key="5">
    <source>
        <dbReference type="EMBL" id="PHJ24711.1"/>
    </source>
</evidence>
<gene>
    <name evidence="5" type="ORF">CSUI_001437</name>
</gene>
<feature type="compositionally biased region" description="Acidic residues" evidence="3">
    <location>
        <begin position="359"/>
        <end position="374"/>
    </location>
</feature>
<evidence type="ECO:0000256" key="1">
    <source>
        <dbReference type="ARBA" id="ARBA00022801"/>
    </source>
</evidence>
<dbReference type="PANTHER" id="PTHR44533:SF4">
    <property type="entry name" value="DEAD_H RNA HELICASE, PUTATIVE-RELATED"/>
    <property type="match status" value="1"/>
</dbReference>
<feature type="region of interest" description="Disordered" evidence="3">
    <location>
        <begin position="266"/>
        <end position="306"/>
    </location>
</feature>
<name>A0A2C6KKY9_9APIC</name>
<keyword evidence="2 5" id="KW-0067">ATP-binding</keyword>
<feature type="compositionally biased region" description="Low complexity" evidence="3">
    <location>
        <begin position="41"/>
        <end position="51"/>
    </location>
</feature>
<evidence type="ECO:0000256" key="3">
    <source>
        <dbReference type="SAM" id="MobiDB-lite"/>
    </source>
</evidence>
<keyword evidence="1" id="KW-0378">Hydrolase</keyword>
<dbReference type="InterPro" id="IPR055124">
    <property type="entry name" value="PIN-like_DDX60"/>
</dbReference>
<dbReference type="VEuPathDB" id="ToxoDB:CSUI_001437"/>
<dbReference type="Pfam" id="PF23002">
    <property type="entry name" value="PIN-like_DDX60"/>
    <property type="match status" value="1"/>
</dbReference>
<feature type="compositionally biased region" description="Gly residues" evidence="3">
    <location>
        <begin position="111"/>
        <end position="121"/>
    </location>
</feature>
<proteinExistence type="predicted"/>
<feature type="compositionally biased region" description="Basic and acidic residues" evidence="3">
    <location>
        <begin position="278"/>
        <end position="303"/>
    </location>
</feature>
<dbReference type="GO" id="GO:0004386">
    <property type="term" value="F:helicase activity"/>
    <property type="evidence" value="ECO:0007669"/>
    <property type="project" value="UniProtKB-KW"/>
</dbReference>
<dbReference type="RefSeq" id="XP_067926383.1">
    <property type="nucleotide sequence ID" value="XM_068061643.1"/>
</dbReference>
<feature type="compositionally biased region" description="Acidic residues" evidence="3">
    <location>
        <begin position="551"/>
        <end position="561"/>
    </location>
</feature>
<keyword evidence="2 5" id="KW-0347">Helicase</keyword>
<reference evidence="5 6" key="1">
    <citation type="journal article" date="2017" name="Int. J. Parasitol.">
        <title>The genome of the protozoan parasite Cystoisospora suis and a reverse vaccinology approach to identify vaccine candidates.</title>
        <authorList>
            <person name="Palmieri N."/>
            <person name="Shrestha A."/>
            <person name="Ruttkowski B."/>
            <person name="Beck T."/>
            <person name="Vogl C."/>
            <person name="Tomley F."/>
            <person name="Blake D.P."/>
            <person name="Joachim A."/>
        </authorList>
    </citation>
    <scope>NUCLEOTIDE SEQUENCE [LARGE SCALE GENOMIC DNA]</scope>
    <source>
        <strain evidence="5 6">Wien I</strain>
    </source>
</reference>
<comment type="caution">
    <text evidence="5">The sequence shown here is derived from an EMBL/GenBank/DDBJ whole genome shotgun (WGS) entry which is preliminary data.</text>
</comment>
<dbReference type="Proteomes" id="UP000221165">
    <property type="component" value="Unassembled WGS sequence"/>
</dbReference>
<feature type="region of interest" description="Disordered" evidence="3">
    <location>
        <begin position="349"/>
        <end position="376"/>
    </location>
</feature>
<evidence type="ECO:0000259" key="4">
    <source>
        <dbReference type="Pfam" id="PF23002"/>
    </source>
</evidence>
<feature type="region of interest" description="Disordered" evidence="3">
    <location>
        <begin position="469"/>
        <end position="520"/>
    </location>
</feature>
<feature type="compositionally biased region" description="Basic and acidic residues" evidence="3">
    <location>
        <begin position="469"/>
        <end position="516"/>
    </location>
</feature>
<dbReference type="InterPro" id="IPR052431">
    <property type="entry name" value="SKI2_subfamily_helicases"/>
</dbReference>
<dbReference type="GO" id="GO:0016787">
    <property type="term" value="F:hydrolase activity"/>
    <property type="evidence" value="ECO:0007669"/>
    <property type="project" value="UniProtKB-KW"/>
</dbReference>
<dbReference type="AlphaFoldDB" id="A0A2C6KKY9"/>
<feature type="region of interest" description="Disordered" evidence="3">
    <location>
        <begin position="541"/>
        <end position="565"/>
    </location>
</feature>
<evidence type="ECO:0000313" key="6">
    <source>
        <dbReference type="Proteomes" id="UP000221165"/>
    </source>
</evidence>
<keyword evidence="6" id="KW-1185">Reference proteome</keyword>
<feature type="non-terminal residue" evidence="5">
    <location>
        <position position="652"/>
    </location>
</feature>